<dbReference type="WBParaSite" id="nRc.2.0.1.t29923-RA">
    <property type="protein sequence ID" value="nRc.2.0.1.t29923-RA"/>
    <property type="gene ID" value="nRc.2.0.1.g29923"/>
</dbReference>
<dbReference type="AlphaFoldDB" id="A0A915JV08"/>
<evidence type="ECO:0000313" key="1">
    <source>
        <dbReference type="Proteomes" id="UP000887565"/>
    </source>
</evidence>
<dbReference type="Proteomes" id="UP000887565">
    <property type="component" value="Unplaced"/>
</dbReference>
<reference evidence="2" key="1">
    <citation type="submission" date="2022-11" db="UniProtKB">
        <authorList>
            <consortium name="WormBaseParasite"/>
        </authorList>
    </citation>
    <scope>IDENTIFICATION</scope>
</reference>
<organism evidence="1 2">
    <name type="scientific">Romanomermis culicivorax</name>
    <name type="common">Nematode worm</name>
    <dbReference type="NCBI Taxonomy" id="13658"/>
    <lineage>
        <taxon>Eukaryota</taxon>
        <taxon>Metazoa</taxon>
        <taxon>Ecdysozoa</taxon>
        <taxon>Nematoda</taxon>
        <taxon>Enoplea</taxon>
        <taxon>Dorylaimia</taxon>
        <taxon>Mermithida</taxon>
        <taxon>Mermithoidea</taxon>
        <taxon>Mermithidae</taxon>
        <taxon>Romanomermis</taxon>
    </lineage>
</organism>
<accession>A0A915JV08</accession>
<keyword evidence="1" id="KW-1185">Reference proteome</keyword>
<name>A0A915JV08_ROMCU</name>
<proteinExistence type="predicted"/>
<evidence type="ECO:0000313" key="2">
    <source>
        <dbReference type="WBParaSite" id="nRc.2.0.1.t29923-RA"/>
    </source>
</evidence>
<protein>
    <submittedName>
        <fullName evidence="2">Uncharacterized protein</fullName>
    </submittedName>
</protein>
<sequence length="115" mass="13150">MVEPSLHSDRQLASQNAAKILQSVGSVRLGRLPTIQWAVLSPLSPNYFVDQTDRVIQLVDDFRGADAGSLFLAKWVHNRSDRNTNHDENLHTYNDERLEDAELCKNYTDDYGYLK</sequence>